<dbReference type="Proteomes" id="UP000789702">
    <property type="component" value="Unassembled WGS sequence"/>
</dbReference>
<keyword evidence="2" id="KW-1185">Reference proteome</keyword>
<sequence length="521" mass="60302">MIIFDLGEKLENLRDMFPKSRHLYNIPLNFINTVKDWTIFQFHKSWFDSHRGDVEELTYSKATDAFVKSLQAIVQRSSDVSKIWKASSLLADLRASTFLYGNVLRSVLFEDCKKNQRNARSDIDKLWLDVEKILREKMINTGTNIQFINSSCDNIQISNVGNKRTREKENGTPSKKLVNDNPSLNQDVGEHHGEMSSSKDSIVQGLTNIGGIARYNIIFLPEENECSPIKSIFTKEKWMRLEADWQKAEKKTMLPAGSGMNENVAVLFDEMSIVNRDAYSFTEEWSTQWIKLVYNAFLLCFQLPINPLHDGELSEYAYIDRIVNRIIEDIFLDINNVIRMKTGEVENRDSKVQKDSARPLGQRRSVGWEHDAMLVIKVNSVDFQVGFGEVVGNACIRDDKKMIEDREKILKSMQLGLFRLYQLFRQQGVDENDISNAETFGILIYRKTFHFYSMHYVNNLYLVDQFDGFTIPDNSGQLEQLSDILEVMFSFKQRVMNLHRFIQNSLIDDPDKIGRITILGQ</sequence>
<evidence type="ECO:0000313" key="1">
    <source>
        <dbReference type="EMBL" id="CAG8443336.1"/>
    </source>
</evidence>
<protein>
    <submittedName>
        <fullName evidence="1">2060_t:CDS:1</fullName>
    </submittedName>
</protein>
<reference evidence="1" key="1">
    <citation type="submission" date="2021-06" db="EMBL/GenBank/DDBJ databases">
        <authorList>
            <person name="Kallberg Y."/>
            <person name="Tangrot J."/>
            <person name="Rosling A."/>
        </authorList>
    </citation>
    <scope>NUCLEOTIDE SEQUENCE</scope>
    <source>
        <strain evidence="1">IL203A</strain>
    </source>
</reference>
<dbReference type="EMBL" id="CAJVPU010000194">
    <property type="protein sequence ID" value="CAG8443336.1"/>
    <property type="molecule type" value="Genomic_DNA"/>
</dbReference>
<gene>
    <name evidence="1" type="ORF">DHETER_LOCUS407</name>
</gene>
<evidence type="ECO:0000313" key="2">
    <source>
        <dbReference type="Proteomes" id="UP000789702"/>
    </source>
</evidence>
<proteinExistence type="predicted"/>
<organism evidence="1 2">
    <name type="scientific">Dentiscutata heterogama</name>
    <dbReference type="NCBI Taxonomy" id="1316150"/>
    <lineage>
        <taxon>Eukaryota</taxon>
        <taxon>Fungi</taxon>
        <taxon>Fungi incertae sedis</taxon>
        <taxon>Mucoromycota</taxon>
        <taxon>Glomeromycotina</taxon>
        <taxon>Glomeromycetes</taxon>
        <taxon>Diversisporales</taxon>
        <taxon>Gigasporaceae</taxon>
        <taxon>Dentiscutata</taxon>
    </lineage>
</organism>
<name>A0ACA9JZ24_9GLOM</name>
<accession>A0ACA9JZ24</accession>
<comment type="caution">
    <text evidence="1">The sequence shown here is derived from an EMBL/GenBank/DDBJ whole genome shotgun (WGS) entry which is preliminary data.</text>
</comment>